<feature type="transmembrane region" description="Helical" evidence="1">
    <location>
        <begin position="75"/>
        <end position="97"/>
    </location>
</feature>
<dbReference type="Proteomes" id="UP001059672">
    <property type="component" value="Chromosome"/>
</dbReference>
<dbReference type="EMBL" id="CP073346">
    <property type="protein sequence ID" value="UTW06334.1"/>
    <property type="molecule type" value="Genomic_DNA"/>
</dbReference>
<keyword evidence="3" id="KW-1185">Reference proteome</keyword>
<keyword evidence="1" id="KW-1133">Transmembrane helix</keyword>
<organism evidence="2 3">
    <name type="scientific">Pseudomonas benzenivorans</name>
    <dbReference type="NCBI Taxonomy" id="556533"/>
    <lineage>
        <taxon>Bacteria</taxon>
        <taxon>Pseudomonadati</taxon>
        <taxon>Pseudomonadota</taxon>
        <taxon>Gammaproteobacteria</taxon>
        <taxon>Pseudomonadales</taxon>
        <taxon>Pseudomonadaceae</taxon>
        <taxon>Pseudomonas</taxon>
    </lineage>
</organism>
<evidence type="ECO:0000256" key="1">
    <source>
        <dbReference type="SAM" id="Phobius"/>
    </source>
</evidence>
<keyword evidence="1" id="KW-0812">Transmembrane</keyword>
<name>A0ABY5H4D6_9PSED</name>
<evidence type="ECO:0000313" key="2">
    <source>
        <dbReference type="EMBL" id="UTW06334.1"/>
    </source>
</evidence>
<dbReference type="RefSeq" id="WP_255836914.1">
    <property type="nucleotide sequence ID" value="NZ_CP073346.1"/>
</dbReference>
<keyword evidence="1" id="KW-0472">Membrane</keyword>
<reference evidence="2" key="1">
    <citation type="submission" date="2021-04" db="EMBL/GenBank/DDBJ databases">
        <title>Oceanospirillales bacteria with DddD are important DMSP degraders in coastal seawater.</title>
        <authorList>
            <person name="Liu J."/>
        </authorList>
    </citation>
    <scope>NUCLEOTIDE SEQUENCE</scope>
    <source>
        <strain evidence="2">D13-4</strain>
    </source>
</reference>
<proteinExistence type="predicted"/>
<feature type="transmembrane region" description="Helical" evidence="1">
    <location>
        <begin position="44"/>
        <end position="63"/>
    </location>
</feature>
<evidence type="ECO:0000313" key="3">
    <source>
        <dbReference type="Proteomes" id="UP001059672"/>
    </source>
</evidence>
<accession>A0ABY5H4D6</accession>
<sequence>MRPVLQFCACFALGLVVAALLLIGLMFCGQFDLIDGLLLSGKPLAGLVLWALPEPLWNSLTGLAEARRSDSLRSFLALCAALGQCSLVMALGFFRLWHRP</sequence>
<gene>
    <name evidence="2" type="ORF">KDW96_14200</name>
</gene>
<protein>
    <submittedName>
        <fullName evidence="2">Uncharacterized protein</fullName>
    </submittedName>
</protein>